<dbReference type="Gene3D" id="2.60.40.10">
    <property type="entry name" value="Immunoglobulins"/>
    <property type="match status" value="3"/>
</dbReference>
<keyword evidence="15" id="KW-1185">Reference proteome</keyword>
<evidence type="ECO:0000256" key="8">
    <source>
        <dbReference type="ARBA" id="ARBA00023170"/>
    </source>
</evidence>
<dbReference type="Proteomes" id="UP000327468">
    <property type="component" value="Chromosome 22"/>
</dbReference>
<sequence length="429" mass="48711">MQRTAAHVWTCVLFMWFLKKTDGKTQDVHITCQYSEDCVLPCSFTPSGGEEIRWFRQDVLIYSHPQSTNWHDRLFMDRTSISARELSLGNASLVLQRSVLSDRGRYRCQVTKGEKTDEYFVILKVEAPIRSVNLEITRLSGYEEVKCSTCDVYPAPHVSWSTDPPTPIEKLKYTTRKMADKQGLYIMESKLKRLGQRSDLTYICTVNSSSAAQTWTASLTETVHNNVTVTSKLYSFSTWTEITSAEGQDITIPCRSPWNLQNFTLTWSFTRANTSTVICTYDSKTQLISNHWNGTAWLEPQRIQEGDGSLRLRGVHSLEHMGMYTCNISALQKSHVGQTRVDITSLRSENENLSMKSSRPWWIPLVVVIALILIIAAIIVGIVKLQNKFSQTKPSGTARYSKEVKVTVNKSEEITEGSHLTSDQSKEHT</sequence>
<keyword evidence="5 11" id="KW-1133">Transmembrane helix</keyword>
<dbReference type="SMART" id="SM00409">
    <property type="entry name" value="IG"/>
    <property type="match status" value="2"/>
</dbReference>
<feature type="chain" id="PRO_5024311269" description="Ig-like domain-containing protein" evidence="12">
    <location>
        <begin position="24"/>
        <end position="429"/>
    </location>
</feature>
<evidence type="ECO:0000256" key="6">
    <source>
        <dbReference type="ARBA" id="ARBA00023136"/>
    </source>
</evidence>
<evidence type="ECO:0000256" key="1">
    <source>
        <dbReference type="ARBA" id="ARBA00004251"/>
    </source>
</evidence>
<dbReference type="Pfam" id="PF07686">
    <property type="entry name" value="V-set"/>
    <property type="match status" value="2"/>
</dbReference>
<protein>
    <recommendedName>
        <fullName evidence="13">Ig-like domain-containing protein</fullName>
    </recommendedName>
</protein>
<dbReference type="EMBL" id="VFJC01000023">
    <property type="protein sequence ID" value="KAB5533306.1"/>
    <property type="molecule type" value="Genomic_DNA"/>
</dbReference>
<dbReference type="InterPro" id="IPR003598">
    <property type="entry name" value="Ig_sub2"/>
</dbReference>
<evidence type="ECO:0000256" key="11">
    <source>
        <dbReference type="SAM" id="Phobius"/>
    </source>
</evidence>
<evidence type="ECO:0000256" key="2">
    <source>
        <dbReference type="ARBA" id="ARBA00022475"/>
    </source>
</evidence>
<keyword evidence="3 11" id="KW-0812">Transmembrane</keyword>
<feature type="transmembrane region" description="Helical" evidence="11">
    <location>
        <begin position="361"/>
        <end position="383"/>
    </location>
</feature>
<comment type="caution">
    <text evidence="14">The sequence shown here is derived from an EMBL/GenBank/DDBJ whole genome shotgun (WGS) entry which is preliminary data.</text>
</comment>
<evidence type="ECO:0000256" key="4">
    <source>
        <dbReference type="ARBA" id="ARBA00022729"/>
    </source>
</evidence>
<dbReference type="PROSITE" id="PS50835">
    <property type="entry name" value="IG_LIKE"/>
    <property type="match status" value="3"/>
</dbReference>
<evidence type="ECO:0000256" key="3">
    <source>
        <dbReference type="ARBA" id="ARBA00022692"/>
    </source>
</evidence>
<dbReference type="PANTHER" id="PTHR25466:SF14">
    <property type="entry name" value="BUTYROPHILIN SUBFAMILY 2 MEMBER A2-LIKE-RELATED"/>
    <property type="match status" value="1"/>
</dbReference>
<proteinExistence type="predicted"/>
<keyword evidence="4 12" id="KW-0732">Signal</keyword>
<dbReference type="Pfam" id="PF08205">
    <property type="entry name" value="C2-set_2"/>
    <property type="match status" value="1"/>
</dbReference>
<feature type="domain" description="Ig-like" evidence="13">
    <location>
        <begin position="231"/>
        <end position="344"/>
    </location>
</feature>
<accession>A0A5N5KT00</accession>
<dbReference type="InterPro" id="IPR013106">
    <property type="entry name" value="Ig_V-set"/>
</dbReference>
<comment type="subcellular location">
    <subcellularLocation>
        <location evidence="1">Cell membrane</location>
        <topology evidence="1">Single-pass type I membrane protein</topology>
    </subcellularLocation>
</comment>
<dbReference type="GO" id="GO:0007166">
    <property type="term" value="P:cell surface receptor signaling pathway"/>
    <property type="evidence" value="ECO:0007669"/>
    <property type="project" value="TreeGrafter"/>
</dbReference>
<dbReference type="PANTHER" id="PTHR25466">
    <property type="entry name" value="T-LYMPHOCYTE ACTIVATION ANTIGEN"/>
    <property type="match status" value="1"/>
</dbReference>
<keyword evidence="2" id="KW-1003">Cell membrane</keyword>
<feature type="signal peptide" evidence="12">
    <location>
        <begin position="1"/>
        <end position="23"/>
    </location>
</feature>
<keyword evidence="7" id="KW-1015">Disulfide bond</keyword>
<evidence type="ECO:0000256" key="10">
    <source>
        <dbReference type="ARBA" id="ARBA00023319"/>
    </source>
</evidence>
<dbReference type="AlphaFoldDB" id="A0A5N5KT00"/>
<dbReference type="InterPro" id="IPR007110">
    <property type="entry name" value="Ig-like_dom"/>
</dbReference>
<keyword evidence="8" id="KW-0675">Receptor</keyword>
<dbReference type="InterPro" id="IPR013162">
    <property type="entry name" value="CD80_C2-set"/>
</dbReference>
<dbReference type="GO" id="GO:0042130">
    <property type="term" value="P:negative regulation of T cell proliferation"/>
    <property type="evidence" value="ECO:0007669"/>
    <property type="project" value="TreeGrafter"/>
</dbReference>
<dbReference type="GO" id="GO:0071222">
    <property type="term" value="P:cellular response to lipopolysaccharide"/>
    <property type="evidence" value="ECO:0007669"/>
    <property type="project" value="TreeGrafter"/>
</dbReference>
<evidence type="ECO:0000256" key="9">
    <source>
        <dbReference type="ARBA" id="ARBA00023180"/>
    </source>
</evidence>
<dbReference type="SUPFAM" id="SSF48726">
    <property type="entry name" value="Immunoglobulin"/>
    <property type="match status" value="3"/>
</dbReference>
<dbReference type="InterPro" id="IPR003599">
    <property type="entry name" value="Ig_sub"/>
</dbReference>
<evidence type="ECO:0000256" key="5">
    <source>
        <dbReference type="ARBA" id="ARBA00022989"/>
    </source>
</evidence>
<keyword evidence="6 11" id="KW-0472">Membrane</keyword>
<feature type="domain" description="Ig-like" evidence="13">
    <location>
        <begin position="22"/>
        <end position="111"/>
    </location>
</feature>
<evidence type="ECO:0000313" key="15">
    <source>
        <dbReference type="Proteomes" id="UP000327468"/>
    </source>
</evidence>
<dbReference type="InterPro" id="IPR036179">
    <property type="entry name" value="Ig-like_dom_sf"/>
</dbReference>
<keyword evidence="10" id="KW-0393">Immunoglobulin domain</keyword>
<reference evidence="14 15" key="1">
    <citation type="submission" date="2019-06" db="EMBL/GenBank/DDBJ databases">
        <title>A chromosome-scale genome assembly of the striped catfish, Pangasianodon hypophthalmus.</title>
        <authorList>
            <person name="Wen M."/>
            <person name="Zahm M."/>
            <person name="Roques C."/>
            <person name="Cabau C."/>
            <person name="Klopp C."/>
            <person name="Donnadieu C."/>
            <person name="Jouanno E."/>
            <person name="Avarre J.-C."/>
            <person name="Campet M."/>
            <person name="Ha T.T.T."/>
            <person name="Dugue R."/>
            <person name="Lampietro C."/>
            <person name="Louis A."/>
            <person name="Herpin A."/>
            <person name="Echchiki A."/>
            <person name="Berthelot C."/>
            <person name="Parey E."/>
            <person name="Roest-Crollius H."/>
            <person name="Braasch I."/>
            <person name="Postlethwait J."/>
            <person name="Bobe J."/>
            <person name="Montfort J."/>
            <person name="Bouchez O."/>
            <person name="Begum T."/>
            <person name="Schartl M."/>
            <person name="Guiguen Y."/>
        </authorList>
    </citation>
    <scope>NUCLEOTIDE SEQUENCE [LARGE SCALE GENOMIC DNA]</scope>
    <source>
        <strain evidence="14 15">Indonesia</strain>
        <tissue evidence="14">Blood</tissue>
    </source>
</reference>
<name>A0A5N5KT00_PANHP</name>
<dbReference type="GO" id="GO:0042102">
    <property type="term" value="P:positive regulation of T cell proliferation"/>
    <property type="evidence" value="ECO:0007669"/>
    <property type="project" value="TreeGrafter"/>
</dbReference>
<dbReference type="GO" id="GO:0009897">
    <property type="term" value="C:external side of plasma membrane"/>
    <property type="evidence" value="ECO:0007669"/>
    <property type="project" value="TreeGrafter"/>
</dbReference>
<dbReference type="OrthoDB" id="9983389at2759"/>
<dbReference type="SMART" id="SM00406">
    <property type="entry name" value="IGv"/>
    <property type="match status" value="1"/>
</dbReference>
<dbReference type="InterPro" id="IPR013783">
    <property type="entry name" value="Ig-like_fold"/>
</dbReference>
<gene>
    <name evidence="14" type="ORF">PHYPO_G00130240</name>
</gene>
<dbReference type="SMART" id="SM00408">
    <property type="entry name" value="IGc2"/>
    <property type="match status" value="2"/>
</dbReference>
<dbReference type="GO" id="GO:0006955">
    <property type="term" value="P:immune response"/>
    <property type="evidence" value="ECO:0007669"/>
    <property type="project" value="TreeGrafter"/>
</dbReference>
<evidence type="ECO:0000313" key="14">
    <source>
        <dbReference type="EMBL" id="KAB5533306.1"/>
    </source>
</evidence>
<organism evidence="14 15">
    <name type="scientific">Pangasianodon hypophthalmus</name>
    <name type="common">Striped catfish</name>
    <name type="synonym">Helicophagus hypophthalmus</name>
    <dbReference type="NCBI Taxonomy" id="310915"/>
    <lineage>
        <taxon>Eukaryota</taxon>
        <taxon>Metazoa</taxon>
        <taxon>Chordata</taxon>
        <taxon>Craniata</taxon>
        <taxon>Vertebrata</taxon>
        <taxon>Euteleostomi</taxon>
        <taxon>Actinopterygii</taxon>
        <taxon>Neopterygii</taxon>
        <taxon>Teleostei</taxon>
        <taxon>Ostariophysi</taxon>
        <taxon>Siluriformes</taxon>
        <taxon>Pangasiidae</taxon>
        <taxon>Pangasianodon</taxon>
    </lineage>
</organism>
<keyword evidence="9" id="KW-0325">Glycoprotein</keyword>
<dbReference type="InterPro" id="IPR051713">
    <property type="entry name" value="T-cell_Activation_Regulation"/>
</dbReference>
<evidence type="ECO:0000256" key="12">
    <source>
        <dbReference type="SAM" id="SignalP"/>
    </source>
</evidence>
<evidence type="ECO:0000256" key="7">
    <source>
        <dbReference type="ARBA" id="ARBA00023157"/>
    </source>
</evidence>
<dbReference type="GO" id="GO:0031295">
    <property type="term" value="P:T cell costimulation"/>
    <property type="evidence" value="ECO:0007669"/>
    <property type="project" value="TreeGrafter"/>
</dbReference>
<feature type="domain" description="Ig-like" evidence="13">
    <location>
        <begin position="128"/>
        <end position="220"/>
    </location>
</feature>
<evidence type="ECO:0000259" key="13">
    <source>
        <dbReference type="PROSITE" id="PS50835"/>
    </source>
</evidence>